<evidence type="ECO:0000313" key="3">
    <source>
        <dbReference type="EMBL" id="TGJ86827.1"/>
    </source>
</evidence>
<name>A0A4Z0YS70_9PEZI</name>
<comment type="caution">
    <text evidence="3">The sequence shown here is derived from an EMBL/GenBank/DDBJ whole genome shotgun (WGS) entry which is preliminary data.</text>
</comment>
<gene>
    <name evidence="3" type="ORF">E0Z10_g1950</name>
</gene>
<dbReference type="AlphaFoldDB" id="A0A4Z0YS70"/>
<dbReference type="EMBL" id="SKBN01000022">
    <property type="protein sequence ID" value="TGJ86827.1"/>
    <property type="molecule type" value="Genomic_DNA"/>
</dbReference>
<dbReference type="OrthoDB" id="5288828at2759"/>
<protein>
    <recommendedName>
        <fullName evidence="2">DUF2293 domain-containing protein</fullName>
    </recommendedName>
</protein>
<feature type="region of interest" description="Disordered" evidence="1">
    <location>
        <begin position="362"/>
        <end position="381"/>
    </location>
</feature>
<dbReference type="Pfam" id="PF10056">
    <property type="entry name" value="DUF2293"/>
    <property type="match status" value="1"/>
</dbReference>
<accession>A0A4Z0YS70</accession>
<feature type="domain" description="DUF2293" evidence="2">
    <location>
        <begin position="153"/>
        <end position="240"/>
    </location>
</feature>
<feature type="region of interest" description="Disordered" evidence="1">
    <location>
        <begin position="536"/>
        <end position="560"/>
    </location>
</feature>
<dbReference type="InterPro" id="IPR018744">
    <property type="entry name" value="DUF2293"/>
</dbReference>
<reference evidence="3 4" key="1">
    <citation type="submission" date="2019-03" db="EMBL/GenBank/DDBJ databases">
        <title>Draft genome sequence of Xylaria hypoxylon DSM 108379, a ubiquitous saprotrophic-parasitic fungi on hardwood.</title>
        <authorList>
            <person name="Buettner E."/>
            <person name="Leonhardt S."/>
            <person name="Gebauer A.M."/>
            <person name="Liers C."/>
            <person name="Hofrichter M."/>
            <person name="Kellner H."/>
        </authorList>
    </citation>
    <scope>NUCLEOTIDE SEQUENCE [LARGE SCALE GENOMIC DNA]</scope>
    <source>
        <strain evidence="3 4">DSM 108379</strain>
    </source>
</reference>
<feature type="region of interest" description="Disordered" evidence="1">
    <location>
        <begin position="457"/>
        <end position="480"/>
    </location>
</feature>
<evidence type="ECO:0000259" key="2">
    <source>
        <dbReference type="Pfam" id="PF10056"/>
    </source>
</evidence>
<dbReference type="Proteomes" id="UP000297716">
    <property type="component" value="Unassembled WGS sequence"/>
</dbReference>
<dbReference type="PANTHER" id="PTHR38113:SF1">
    <property type="entry name" value="DUF2293 DOMAIN-CONTAINING PROTEIN"/>
    <property type="match status" value="1"/>
</dbReference>
<keyword evidence="4" id="KW-1185">Reference proteome</keyword>
<evidence type="ECO:0000313" key="4">
    <source>
        <dbReference type="Proteomes" id="UP000297716"/>
    </source>
</evidence>
<evidence type="ECO:0000256" key="1">
    <source>
        <dbReference type="SAM" id="MobiDB-lite"/>
    </source>
</evidence>
<dbReference type="PANTHER" id="PTHR38113">
    <property type="match status" value="1"/>
</dbReference>
<proteinExistence type="predicted"/>
<organism evidence="3 4">
    <name type="scientific">Xylaria hypoxylon</name>
    <dbReference type="NCBI Taxonomy" id="37992"/>
    <lineage>
        <taxon>Eukaryota</taxon>
        <taxon>Fungi</taxon>
        <taxon>Dikarya</taxon>
        <taxon>Ascomycota</taxon>
        <taxon>Pezizomycotina</taxon>
        <taxon>Sordariomycetes</taxon>
        <taxon>Xylariomycetidae</taxon>
        <taxon>Xylariales</taxon>
        <taxon>Xylariaceae</taxon>
        <taxon>Xylaria</taxon>
    </lineage>
</organism>
<sequence length="678" mass="76936">MERALQYSDNVWRNLNPLKAPPKMKHKSYFEAVENADKKKKKLEFEITTNREPPPGFEFIPTGHPELSQECKEQSRDRDAMFFIVSNSKDTLKLDHHMNRLGYHFRHSIAEEARKVLTKRGHHDQAAYVHEPGKPEPIPNSQREIDLEADAVLRDLFPRIPHTDRQEIIDHAFKKDGTFNGEIKVGMAKDITLARRVQLAALAHIRHTHTRYDQLLKESDWANARKAVEKPCLDLIVKWRGDEETGRDQLDEILREVIEISDTEFESEDEGSSADNAHIHTPQIRSVAVSIPSRAVSRLSRLPNRHVGVDSQTSSPALEVLAHPLGSPGGARALQGASQRAHYDAQQVTEVPRFISRTLVEPAVPSSHPRSPGAMVTDQGAAKRSRVTTYFPEDFQGPPNSHVRVASRSQHDVPRPQFEYLADRQPLASRGPERVVYQDIPWTPLGQEVRVIRHEDGPYRSRGHPIPVTGDDRSLMGSRAPDRGVYQRVPARQEYPVNRVEAPLRSRANPIVIDGDNRYEPRRVIEVRGSPAHEIYRTASPRGNGIHSPHIQGDPRIRGPPRVVYVDESAGRLRNEPGNRHMVPLFQLGPPTYEGTPRLLSPGKLLEPTNRSEPHWLGLALHLEESKRPYKRRLDPKDLEGHNKTQISRLRNKLRHHNNLGIISFTEGLDQTMLGQPP</sequence>